<dbReference type="AlphaFoldDB" id="A0A7M7PM90"/>
<dbReference type="OrthoDB" id="10036053at2759"/>
<feature type="compositionally biased region" description="Low complexity" evidence="3">
    <location>
        <begin position="154"/>
        <end position="164"/>
    </location>
</feature>
<dbReference type="SUPFAM" id="SSF47113">
    <property type="entry name" value="Histone-fold"/>
    <property type="match status" value="1"/>
</dbReference>
<dbReference type="Pfam" id="PF00125">
    <property type="entry name" value="Histone"/>
    <property type="match status" value="1"/>
</dbReference>
<dbReference type="PRINTS" id="PR00621">
    <property type="entry name" value="HISTONEH2B"/>
</dbReference>
<reference evidence="6" key="1">
    <citation type="submission" date="2015-02" db="EMBL/GenBank/DDBJ databases">
        <title>Genome sequencing for Strongylocentrotus purpuratus.</title>
        <authorList>
            <person name="Murali S."/>
            <person name="Liu Y."/>
            <person name="Vee V."/>
            <person name="English A."/>
            <person name="Wang M."/>
            <person name="Skinner E."/>
            <person name="Han Y."/>
            <person name="Muzny D.M."/>
            <person name="Worley K.C."/>
            <person name="Gibbs R.A."/>
        </authorList>
    </citation>
    <scope>NUCLEOTIDE SEQUENCE</scope>
</reference>
<dbReference type="EnsemblMetazoa" id="XM_030997687">
    <property type="protein sequence ID" value="XP_030853547"/>
    <property type="gene ID" value="LOC592703"/>
</dbReference>
<dbReference type="FunFam" id="1.10.20.10:FF:000131">
    <property type="entry name" value="Histone H2B"/>
    <property type="match status" value="1"/>
</dbReference>
<dbReference type="InParanoid" id="A0A7M7PM90"/>
<dbReference type="Gene3D" id="1.10.20.10">
    <property type="entry name" value="Histone, subunit A"/>
    <property type="match status" value="1"/>
</dbReference>
<dbReference type="RefSeq" id="XP_030853547.1">
    <property type="nucleotide sequence ID" value="XM_030997687.1"/>
</dbReference>
<evidence type="ECO:0000259" key="4">
    <source>
        <dbReference type="Pfam" id="PF00125"/>
    </source>
</evidence>
<comment type="similarity">
    <text evidence="1">Belongs to the histone H2B family.</text>
</comment>
<evidence type="ECO:0000256" key="1">
    <source>
        <dbReference type="ARBA" id="ARBA00006846"/>
    </source>
</evidence>
<dbReference type="InterPro" id="IPR000558">
    <property type="entry name" value="Histone_H2B"/>
</dbReference>
<dbReference type="Gene3D" id="1.25.40.10">
    <property type="entry name" value="Tetratricopeptide repeat domain"/>
    <property type="match status" value="1"/>
</dbReference>
<keyword evidence="6" id="KW-1185">Reference proteome</keyword>
<evidence type="ECO:0000256" key="3">
    <source>
        <dbReference type="SAM" id="MobiDB-lite"/>
    </source>
</evidence>
<dbReference type="SMART" id="SM00427">
    <property type="entry name" value="H2B"/>
    <property type="match status" value="1"/>
</dbReference>
<dbReference type="GeneID" id="592703"/>
<dbReference type="CDD" id="cd22910">
    <property type="entry name" value="HFD_H2B"/>
    <property type="match status" value="1"/>
</dbReference>
<dbReference type="GO" id="GO:0046982">
    <property type="term" value="F:protein heterodimerization activity"/>
    <property type="evidence" value="ECO:0007669"/>
    <property type="project" value="InterPro"/>
</dbReference>
<proteinExistence type="inferred from homology"/>
<feature type="region of interest" description="Disordered" evidence="3">
    <location>
        <begin position="149"/>
        <end position="171"/>
    </location>
</feature>
<dbReference type="GO" id="GO:0030527">
    <property type="term" value="F:structural constituent of chromatin"/>
    <property type="evidence" value="ECO:0007669"/>
    <property type="project" value="InterPro"/>
</dbReference>
<dbReference type="GO" id="GO:0003677">
    <property type="term" value="F:DNA binding"/>
    <property type="evidence" value="ECO:0000318"/>
    <property type="project" value="GO_Central"/>
</dbReference>
<dbReference type="SUPFAM" id="SSF81901">
    <property type="entry name" value="HCP-like"/>
    <property type="match status" value="1"/>
</dbReference>
<dbReference type="EnsemblMetazoa" id="XM_792213">
    <property type="protein sequence ID" value="XP_797306"/>
    <property type="gene ID" value="LOC592703"/>
</dbReference>
<dbReference type="KEGG" id="spu:592703"/>
<sequence>MRLAFALYTWIECRGGDDTLSPAEADDEPKKHVERSIQMFKEIGDLGKEAAASMVKGHLCRDGSKEQREWYQIALEQCQQALGEKCKLMELIISSIGIYYEDKKNYSSAYDYFLKSRQLCIEVLGDGHQRTILANSYLSHPYYRRIAKTKAAKPAKPSQPSQPSDGKKKRKRKDNYGIYIYKVLKQVHPDTSISSRAMIIMNSFMNDIFEQIAVESSRLAQHNKKSTISSREIQTAVRLIFPRELAKHAVSEGSKAVTKYTTSK</sequence>
<feature type="domain" description="Core Histone H2A/H2B/H3" evidence="4">
    <location>
        <begin position="167"/>
        <end position="239"/>
    </location>
</feature>
<dbReference type="RefSeq" id="XP_797306.2">
    <property type="nucleotide sequence ID" value="XM_792213.4"/>
</dbReference>
<reference evidence="5" key="2">
    <citation type="submission" date="2021-01" db="UniProtKB">
        <authorList>
            <consortium name="EnsemblMetazoa"/>
        </authorList>
    </citation>
    <scope>IDENTIFICATION</scope>
</reference>
<evidence type="ECO:0000313" key="5">
    <source>
        <dbReference type="EnsemblMetazoa" id="XP_030853547"/>
    </source>
</evidence>
<protein>
    <recommendedName>
        <fullName evidence="4">Core Histone H2A/H2B/H3 domain-containing protein</fullName>
    </recommendedName>
</protein>
<organism evidence="5 6">
    <name type="scientific">Strongylocentrotus purpuratus</name>
    <name type="common">Purple sea urchin</name>
    <dbReference type="NCBI Taxonomy" id="7668"/>
    <lineage>
        <taxon>Eukaryota</taxon>
        <taxon>Metazoa</taxon>
        <taxon>Echinodermata</taxon>
        <taxon>Eleutherozoa</taxon>
        <taxon>Echinozoa</taxon>
        <taxon>Echinoidea</taxon>
        <taxon>Euechinoidea</taxon>
        <taxon>Echinacea</taxon>
        <taxon>Camarodonta</taxon>
        <taxon>Echinidea</taxon>
        <taxon>Strongylocentrotidae</taxon>
        <taxon>Strongylocentrotus</taxon>
    </lineage>
</organism>
<dbReference type="PANTHER" id="PTHR23428">
    <property type="entry name" value="HISTONE H2B"/>
    <property type="match status" value="1"/>
</dbReference>
<dbReference type="InterPro" id="IPR007125">
    <property type="entry name" value="H2A/H2B/H3"/>
</dbReference>
<evidence type="ECO:0000313" key="6">
    <source>
        <dbReference type="Proteomes" id="UP000007110"/>
    </source>
</evidence>
<name>A0A7M7PM90_STRPU</name>
<keyword evidence="2" id="KW-0325">Glycoprotein</keyword>
<accession>A0A7M7PM90</accession>
<dbReference type="InterPro" id="IPR009072">
    <property type="entry name" value="Histone-fold"/>
</dbReference>
<dbReference type="Proteomes" id="UP000007110">
    <property type="component" value="Unassembled WGS sequence"/>
</dbReference>
<dbReference type="GO" id="GO:0000786">
    <property type="term" value="C:nucleosome"/>
    <property type="evidence" value="ECO:0007669"/>
    <property type="project" value="InterPro"/>
</dbReference>
<evidence type="ECO:0000256" key="2">
    <source>
        <dbReference type="ARBA" id="ARBA00023180"/>
    </source>
</evidence>
<dbReference type="InterPro" id="IPR011990">
    <property type="entry name" value="TPR-like_helical_dom_sf"/>
</dbReference>